<dbReference type="InterPro" id="IPR001878">
    <property type="entry name" value="Znf_CCHC"/>
</dbReference>
<feature type="non-terminal residue" evidence="4">
    <location>
        <position position="1"/>
    </location>
</feature>
<dbReference type="SMART" id="SM00343">
    <property type="entry name" value="ZnF_C2HC"/>
    <property type="match status" value="2"/>
</dbReference>
<feature type="region of interest" description="Disordered" evidence="2">
    <location>
        <begin position="64"/>
        <end position="83"/>
    </location>
</feature>
<evidence type="ECO:0000256" key="2">
    <source>
        <dbReference type="SAM" id="MobiDB-lite"/>
    </source>
</evidence>
<keyword evidence="1" id="KW-0863">Zinc-finger</keyword>
<proteinExistence type="predicted"/>
<accession>A0A0A9XDB0</accession>
<reference evidence="4" key="2">
    <citation type="submission" date="2014-07" db="EMBL/GenBank/DDBJ databases">
        <authorList>
            <person name="Hull J."/>
        </authorList>
    </citation>
    <scope>NUCLEOTIDE SEQUENCE</scope>
</reference>
<feature type="domain" description="CCHC-type" evidence="3">
    <location>
        <begin position="27"/>
        <end position="40"/>
    </location>
</feature>
<name>A0A0A9XDB0_LYGHE</name>
<dbReference type="Gene3D" id="4.10.60.10">
    <property type="entry name" value="Zinc finger, CCHC-type"/>
    <property type="match status" value="1"/>
</dbReference>
<dbReference type="PROSITE" id="PS50158">
    <property type="entry name" value="ZF_CCHC"/>
    <property type="match status" value="1"/>
</dbReference>
<evidence type="ECO:0000256" key="1">
    <source>
        <dbReference type="PROSITE-ProRule" id="PRU00047"/>
    </source>
</evidence>
<gene>
    <name evidence="4" type="ORF">CM83_30462</name>
</gene>
<dbReference type="AlphaFoldDB" id="A0A0A9XDB0"/>
<dbReference type="InterPro" id="IPR036875">
    <property type="entry name" value="Znf_CCHC_sf"/>
</dbReference>
<organism evidence="4">
    <name type="scientific">Lygus hesperus</name>
    <name type="common">Western plant bug</name>
    <dbReference type="NCBI Taxonomy" id="30085"/>
    <lineage>
        <taxon>Eukaryota</taxon>
        <taxon>Metazoa</taxon>
        <taxon>Ecdysozoa</taxon>
        <taxon>Arthropoda</taxon>
        <taxon>Hexapoda</taxon>
        <taxon>Insecta</taxon>
        <taxon>Pterygota</taxon>
        <taxon>Neoptera</taxon>
        <taxon>Paraneoptera</taxon>
        <taxon>Hemiptera</taxon>
        <taxon>Heteroptera</taxon>
        <taxon>Panheteroptera</taxon>
        <taxon>Cimicomorpha</taxon>
        <taxon>Miridae</taxon>
        <taxon>Mirini</taxon>
        <taxon>Lygus</taxon>
    </lineage>
</organism>
<feature type="compositionally biased region" description="Basic residues" evidence="2">
    <location>
        <begin position="74"/>
        <end position="83"/>
    </location>
</feature>
<dbReference type="GO" id="GO:0003676">
    <property type="term" value="F:nucleic acid binding"/>
    <property type="evidence" value="ECO:0007669"/>
    <property type="project" value="InterPro"/>
</dbReference>
<dbReference type="GO" id="GO:0008270">
    <property type="term" value="F:zinc ion binding"/>
    <property type="evidence" value="ECO:0007669"/>
    <property type="project" value="UniProtKB-KW"/>
</dbReference>
<sequence length="167" mass="18833">SSHLKNLPLPEKNTCQPPLQHDPNVTCFKCGMNGHTIKNCTVSGKLCYNCQTITDHVSAKCPLKQQEPSPSSSHLKKVQTKTVQKKLVKIPRKKLVKIPLPDALRLRTQRKKAGRAGLPYFKCKEPDMALMNLDTLDEDEFKEVLLIVEQTEKGGVQRFNTDDANLR</sequence>
<keyword evidence="1" id="KW-0479">Metal-binding</keyword>
<protein>
    <recommendedName>
        <fullName evidence="3">CCHC-type domain-containing protein</fullName>
    </recommendedName>
</protein>
<dbReference type="SUPFAM" id="SSF57756">
    <property type="entry name" value="Retrovirus zinc finger-like domains"/>
    <property type="match status" value="1"/>
</dbReference>
<dbReference type="EMBL" id="GBHO01024892">
    <property type="protein sequence ID" value="JAG18712.1"/>
    <property type="molecule type" value="Transcribed_RNA"/>
</dbReference>
<evidence type="ECO:0000259" key="3">
    <source>
        <dbReference type="PROSITE" id="PS50158"/>
    </source>
</evidence>
<evidence type="ECO:0000313" key="4">
    <source>
        <dbReference type="EMBL" id="JAG18712.1"/>
    </source>
</evidence>
<dbReference type="Pfam" id="PF00098">
    <property type="entry name" value="zf-CCHC"/>
    <property type="match status" value="1"/>
</dbReference>
<keyword evidence="1" id="KW-0862">Zinc</keyword>
<reference evidence="4" key="1">
    <citation type="journal article" date="2014" name="PLoS ONE">
        <title>Transcriptome-Based Identification of ABC Transporters in the Western Tarnished Plant Bug Lygus hesperus.</title>
        <authorList>
            <person name="Hull J.J."/>
            <person name="Chaney K."/>
            <person name="Geib S.M."/>
            <person name="Fabrick J.A."/>
            <person name="Brent C.S."/>
            <person name="Walsh D."/>
            <person name="Lavine L.C."/>
        </authorList>
    </citation>
    <scope>NUCLEOTIDE SEQUENCE</scope>
</reference>